<name>A0A4U5M2H5_STECR</name>
<dbReference type="EMBL" id="AZBU02000010">
    <property type="protein sequence ID" value="TKR62900.1"/>
    <property type="molecule type" value="Genomic_DNA"/>
</dbReference>
<evidence type="ECO:0000313" key="2">
    <source>
        <dbReference type="Proteomes" id="UP000298663"/>
    </source>
</evidence>
<protein>
    <submittedName>
        <fullName evidence="1">Uncharacterized protein</fullName>
    </submittedName>
</protein>
<gene>
    <name evidence="1" type="ORF">L596_026802</name>
</gene>
<reference evidence="1 2" key="1">
    <citation type="journal article" date="2015" name="Genome Biol.">
        <title>Comparative genomics of Steinernema reveals deeply conserved gene regulatory networks.</title>
        <authorList>
            <person name="Dillman A.R."/>
            <person name="Macchietto M."/>
            <person name="Porter C.F."/>
            <person name="Rogers A."/>
            <person name="Williams B."/>
            <person name="Antoshechkin I."/>
            <person name="Lee M.M."/>
            <person name="Goodwin Z."/>
            <person name="Lu X."/>
            <person name="Lewis E.E."/>
            <person name="Goodrich-Blair H."/>
            <person name="Stock S.P."/>
            <person name="Adams B.J."/>
            <person name="Sternberg P.W."/>
            <person name="Mortazavi A."/>
        </authorList>
    </citation>
    <scope>NUCLEOTIDE SEQUENCE [LARGE SCALE GENOMIC DNA]</scope>
    <source>
        <strain evidence="1 2">ALL</strain>
    </source>
</reference>
<dbReference type="AlphaFoldDB" id="A0A4U5M2H5"/>
<sequence>MSQKFAGKVVIVTGSSSGIGQGTAILLAQQGASVTLHGLVIDGIPETIEIIKKSGVSEDKIHYVLGDISQHEVTQKLIDETLEKFRKIDVVVNCAGILSTHGRDPEENFDRVFDINVKSIMRLNALAIPHLEKTKGNIVNISSVGSMAVLRDARYCMSKAALDHYMRHEAKFVAGKGIRVNNINPGFVPTNLHPDSGMPKEMIGQFKEAVITGTPLGRAGRPQDMANCVSFLASDEASFITGTNLICDGGARLGGYVQ</sequence>
<evidence type="ECO:0000313" key="1">
    <source>
        <dbReference type="EMBL" id="TKR62900.1"/>
    </source>
</evidence>
<dbReference type="SUPFAM" id="SSF51735">
    <property type="entry name" value="NAD(P)-binding Rossmann-fold domains"/>
    <property type="match status" value="1"/>
</dbReference>
<dbReference type="FunFam" id="3.40.50.720:FF:000084">
    <property type="entry name" value="Short-chain dehydrogenase reductase"/>
    <property type="match status" value="1"/>
</dbReference>
<dbReference type="OrthoDB" id="47007at2759"/>
<dbReference type="PRINTS" id="PR00080">
    <property type="entry name" value="SDRFAMILY"/>
</dbReference>
<dbReference type="STRING" id="34508.A0A4U5M2H5"/>
<dbReference type="Gene3D" id="3.40.50.720">
    <property type="entry name" value="NAD(P)-binding Rossmann-like Domain"/>
    <property type="match status" value="1"/>
</dbReference>
<dbReference type="PANTHER" id="PTHR43975:SF2">
    <property type="entry name" value="EG:BACR7A4.14 PROTEIN-RELATED"/>
    <property type="match status" value="1"/>
</dbReference>
<organism evidence="1 2">
    <name type="scientific">Steinernema carpocapsae</name>
    <name type="common">Entomopathogenic nematode</name>
    <dbReference type="NCBI Taxonomy" id="34508"/>
    <lineage>
        <taxon>Eukaryota</taxon>
        <taxon>Metazoa</taxon>
        <taxon>Ecdysozoa</taxon>
        <taxon>Nematoda</taxon>
        <taxon>Chromadorea</taxon>
        <taxon>Rhabditida</taxon>
        <taxon>Tylenchina</taxon>
        <taxon>Panagrolaimomorpha</taxon>
        <taxon>Strongyloidoidea</taxon>
        <taxon>Steinernematidae</taxon>
        <taxon>Steinernema</taxon>
    </lineage>
</organism>
<dbReference type="PANTHER" id="PTHR43975">
    <property type="entry name" value="ZGC:101858"/>
    <property type="match status" value="1"/>
</dbReference>
<dbReference type="InterPro" id="IPR036291">
    <property type="entry name" value="NAD(P)-bd_dom_sf"/>
</dbReference>
<accession>A0A4U5M2H5</accession>
<proteinExistence type="predicted"/>
<reference evidence="1 2" key="2">
    <citation type="journal article" date="2019" name="G3 (Bethesda)">
        <title>Hybrid Assembly of the Genome of the Entomopathogenic Nematode Steinernema carpocapsae Identifies the X-Chromosome.</title>
        <authorList>
            <person name="Serra L."/>
            <person name="Macchietto M."/>
            <person name="Macias-Munoz A."/>
            <person name="McGill C.J."/>
            <person name="Rodriguez I.M."/>
            <person name="Rodriguez B."/>
            <person name="Murad R."/>
            <person name="Mortazavi A."/>
        </authorList>
    </citation>
    <scope>NUCLEOTIDE SEQUENCE [LARGE SCALE GENOMIC DNA]</scope>
    <source>
        <strain evidence="1 2">ALL</strain>
    </source>
</reference>
<dbReference type="Proteomes" id="UP000298663">
    <property type="component" value="Unassembled WGS sequence"/>
</dbReference>
<keyword evidence="2" id="KW-1185">Reference proteome</keyword>
<dbReference type="PRINTS" id="PR00081">
    <property type="entry name" value="GDHRDH"/>
</dbReference>
<comment type="caution">
    <text evidence="1">The sequence shown here is derived from an EMBL/GenBank/DDBJ whole genome shotgun (WGS) entry which is preliminary data.</text>
</comment>
<dbReference type="InterPro" id="IPR002347">
    <property type="entry name" value="SDR_fam"/>
</dbReference>
<dbReference type="Pfam" id="PF13561">
    <property type="entry name" value="adh_short_C2"/>
    <property type="match status" value="1"/>
</dbReference>